<dbReference type="EMBL" id="CAJEWN010000274">
    <property type="protein sequence ID" value="CAD2176379.1"/>
    <property type="molecule type" value="Genomic_DNA"/>
</dbReference>
<evidence type="ECO:0000313" key="4">
    <source>
        <dbReference type="Proteomes" id="UP000580250"/>
    </source>
</evidence>
<name>A0A6V7VNM4_MELEN</name>
<keyword evidence="1" id="KW-1133">Transmembrane helix</keyword>
<feature type="signal peptide" evidence="2">
    <location>
        <begin position="1"/>
        <end position="42"/>
    </location>
</feature>
<keyword evidence="1" id="KW-0812">Transmembrane</keyword>
<comment type="caution">
    <text evidence="3">The sequence shown here is derived from an EMBL/GenBank/DDBJ whole genome shotgun (WGS) entry which is preliminary data.</text>
</comment>
<evidence type="ECO:0000256" key="1">
    <source>
        <dbReference type="SAM" id="Phobius"/>
    </source>
</evidence>
<sequence length="567" mass="64816">MFVRCHLPFGLDTGPGTRKSSTLCSLVLMLLVIATFLVPGQMEEEIVGLGNHKKTGNQVELNPYTVKVTEKNFSLTEYKYRFRDACDIKIEKGYIELKYNEDGKGCIVDLLSRDRKNKIKLTAVVRNKRGGIKKCLAEGVHLEDSYNNNMPFVYSVSNKDIEKLNKGLNNDGSGKTCKKMPWTSLEVSWSRSKSGTHAYAHTHLIGEEKHGLSPKKGLEDSEMTFDLEITAPNKFTMNFSEKQEFDPKGGVCQIVKPEVWTITNTDLRDKHLFVFSLLSRNATFVFDGERITDENPSEPYCELFIRFNRPDYELLYVNPQPPLTPTTTTTKVTSTETTETSTCAPCPTSTVLMTTTTAAKNISSPAVKCPAEGKCPEKSNVWIYVILIAVGVIIIGILAWFTWNWVEVNSEKRAARAAKRAEDRGWYADYQAEAKVKGSENMKPFAIWKDDKIQEYNKRFMDRHPIDKLSAAMWRKAEKEKDDKSKMQFIVDQIVRFKDQELYDNEYWPELTEKGYETVGEFEEWKKKKYINTFAVVETEIEYEKPDNVGKELLPGASIEDKKKARR</sequence>
<feature type="chain" id="PRO_5027709483" evidence="2">
    <location>
        <begin position="43"/>
        <end position="567"/>
    </location>
</feature>
<protein>
    <submittedName>
        <fullName evidence="3">Uncharacterized protein</fullName>
    </submittedName>
</protein>
<keyword evidence="2" id="KW-0732">Signal</keyword>
<accession>A0A6V7VNM4</accession>
<organism evidence="3 4">
    <name type="scientific">Meloidogyne enterolobii</name>
    <name type="common">Root-knot nematode worm</name>
    <name type="synonym">Meloidogyne mayaguensis</name>
    <dbReference type="NCBI Taxonomy" id="390850"/>
    <lineage>
        <taxon>Eukaryota</taxon>
        <taxon>Metazoa</taxon>
        <taxon>Ecdysozoa</taxon>
        <taxon>Nematoda</taxon>
        <taxon>Chromadorea</taxon>
        <taxon>Rhabditida</taxon>
        <taxon>Tylenchina</taxon>
        <taxon>Tylenchomorpha</taxon>
        <taxon>Tylenchoidea</taxon>
        <taxon>Meloidogynidae</taxon>
        <taxon>Meloidogyninae</taxon>
        <taxon>Meloidogyne</taxon>
    </lineage>
</organism>
<feature type="transmembrane region" description="Helical" evidence="1">
    <location>
        <begin position="381"/>
        <end position="403"/>
    </location>
</feature>
<gene>
    <name evidence="3" type="ORF">MENT_LOCUS28180</name>
</gene>
<evidence type="ECO:0000256" key="2">
    <source>
        <dbReference type="SAM" id="SignalP"/>
    </source>
</evidence>
<keyword evidence="1" id="KW-0472">Membrane</keyword>
<evidence type="ECO:0000313" key="3">
    <source>
        <dbReference type="EMBL" id="CAD2176379.1"/>
    </source>
</evidence>
<proteinExistence type="predicted"/>
<dbReference type="Proteomes" id="UP000580250">
    <property type="component" value="Unassembled WGS sequence"/>
</dbReference>
<dbReference type="AlphaFoldDB" id="A0A6V7VNM4"/>
<reference evidence="3 4" key="1">
    <citation type="submission" date="2020-08" db="EMBL/GenBank/DDBJ databases">
        <authorList>
            <person name="Koutsovoulos G."/>
            <person name="Danchin GJ E."/>
        </authorList>
    </citation>
    <scope>NUCLEOTIDE SEQUENCE [LARGE SCALE GENOMIC DNA]</scope>
</reference>